<dbReference type="PANTHER" id="PTHR22726">
    <property type="entry name" value="METALLOENDOPEPTIDASE OMA1"/>
    <property type="match status" value="1"/>
</dbReference>
<keyword evidence="5" id="KW-0862">Zinc</keyword>
<dbReference type="Proteomes" id="UP000636264">
    <property type="component" value="Unassembled WGS sequence"/>
</dbReference>
<name>A0A916RK23_9HYPH</name>
<organism evidence="8 9">
    <name type="scientific">Nitratireductor aestuarii</name>
    <dbReference type="NCBI Taxonomy" id="1735103"/>
    <lineage>
        <taxon>Bacteria</taxon>
        <taxon>Pseudomonadati</taxon>
        <taxon>Pseudomonadota</taxon>
        <taxon>Alphaproteobacteria</taxon>
        <taxon>Hyphomicrobiales</taxon>
        <taxon>Phyllobacteriaceae</taxon>
        <taxon>Nitratireductor</taxon>
    </lineage>
</organism>
<dbReference type="PROSITE" id="PS51782">
    <property type="entry name" value="LYSM"/>
    <property type="match status" value="1"/>
</dbReference>
<evidence type="ECO:0000256" key="6">
    <source>
        <dbReference type="ARBA" id="ARBA00023049"/>
    </source>
</evidence>
<dbReference type="GO" id="GO:0004222">
    <property type="term" value="F:metalloendopeptidase activity"/>
    <property type="evidence" value="ECO:0007669"/>
    <property type="project" value="InterPro"/>
</dbReference>
<evidence type="ECO:0000313" key="8">
    <source>
        <dbReference type="EMBL" id="GGA56840.1"/>
    </source>
</evidence>
<proteinExistence type="predicted"/>
<dbReference type="EMBL" id="BMIF01000002">
    <property type="protein sequence ID" value="GGA56840.1"/>
    <property type="molecule type" value="Genomic_DNA"/>
</dbReference>
<reference evidence="8" key="2">
    <citation type="submission" date="2020-09" db="EMBL/GenBank/DDBJ databases">
        <authorList>
            <person name="Sun Q."/>
            <person name="Zhou Y."/>
        </authorList>
    </citation>
    <scope>NUCLEOTIDE SEQUENCE</scope>
    <source>
        <strain evidence="8">CGMCC 1.15320</strain>
    </source>
</reference>
<evidence type="ECO:0000256" key="4">
    <source>
        <dbReference type="ARBA" id="ARBA00022801"/>
    </source>
</evidence>
<feature type="domain" description="LysM" evidence="7">
    <location>
        <begin position="425"/>
        <end position="472"/>
    </location>
</feature>
<reference evidence="8" key="1">
    <citation type="journal article" date="2014" name="Int. J. Syst. Evol. Microbiol.">
        <title>Complete genome sequence of Corynebacterium casei LMG S-19264T (=DSM 44701T), isolated from a smear-ripened cheese.</title>
        <authorList>
            <consortium name="US DOE Joint Genome Institute (JGI-PGF)"/>
            <person name="Walter F."/>
            <person name="Albersmeier A."/>
            <person name="Kalinowski J."/>
            <person name="Ruckert C."/>
        </authorList>
    </citation>
    <scope>NUCLEOTIDE SEQUENCE</scope>
    <source>
        <strain evidence="8">CGMCC 1.15320</strain>
    </source>
</reference>
<keyword evidence="2" id="KW-0645">Protease</keyword>
<evidence type="ECO:0000256" key="1">
    <source>
        <dbReference type="ARBA" id="ARBA00001947"/>
    </source>
</evidence>
<comment type="cofactor">
    <cofactor evidence="1">
        <name>Zn(2+)</name>
        <dbReference type="ChEBI" id="CHEBI:29105"/>
    </cofactor>
</comment>
<evidence type="ECO:0000256" key="2">
    <source>
        <dbReference type="ARBA" id="ARBA00022670"/>
    </source>
</evidence>
<dbReference type="Gene3D" id="3.30.2010.10">
    <property type="entry name" value="Metalloproteases ('zincins'), catalytic domain"/>
    <property type="match status" value="1"/>
</dbReference>
<dbReference type="RefSeq" id="WP_188719660.1">
    <property type="nucleotide sequence ID" value="NZ_BMIF01000002.1"/>
</dbReference>
<accession>A0A916RK23</accession>
<keyword evidence="6 8" id="KW-0482">Metalloprotease</keyword>
<evidence type="ECO:0000256" key="3">
    <source>
        <dbReference type="ARBA" id="ARBA00022723"/>
    </source>
</evidence>
<protein>
    <submittedName>
        <fullName evidence="8">Metalloprotease</fullName>
    </submittedName>
</protein>
<dbReference type="InterPro" id="IPR051156">
    <property type="entry name" value="Mito/Outer_Membr_Metalloprot"/>
</dbReference>
<evidence type="ECO:0000313" key="9">
    <source>
        <dbReference type="Proteomes" id="UP000636264"/>
    </source>
</evidence>
<dbReference type="CDD" id="cd07324">
    <property type="entry name" value="M48C_Oma1-like"/>
    <property type="match status" value="1"/>
</dbReference>
<dbReference type="GO" id="GO:0051603">
    <property type="term" value="P:proteolysis involved in protein catabolic process"/>
    <property type="evidence" value="ECO:0007669"/>
    <property type="project" value="TreeGrafter"/>
</dbReference>
<dbReference type="AlphaFoldDB" id="A0A916RK23"/>
<keyword evidence="9" id="KW-1185">Reference proteome</keyword>
<dbReference type="InterPro" id="IPR001915">
    <property type="entry name" value="Peptidase_M48"/>
</dbReference>
<evidence type="ECO:0000259" key="7">
    <source>
        <dbReference type="PROSITE" id="PS51782"/>
    </source>
</evidence>
<comment type="caution">
    <text evidence="8">The sequence shown here is derived from an EMBL/GenBank/DDBJ whole genome shotgun (WGS) entry which is preliminary data.</text>
</comment>
<gene>
    <name evidence="8" type="ORF">GCM10011385_07910</name>
</gene>
<dbReference type="InterPro" id="IPR018392">
    <property type="entry name" value="LysM"/>
</dbReference>
<dbReference type="GO" id="GO:0046872">
    <property type="term" value="F:metal ion binding"/>
    <property type="evidence" value="ECO:0007669"/>
    <property type="project" value="UniProtKB-KW"/>
</dbReference>
<evidence type="ECO:0000256" key="5">
    <source>
        <dbReference type="ARBA" id="ARBA00022833"/>
    </source>
</evidence>
<sequence>MVAFLAACQTTDLLESNFTPASKDPAVTVDTVMRGDRVASLAARQHPKILQTYGGEYSDPKLERMLARVVGKLTLDPDNPEQTYRITILDSPNVNAFALPGGFLYVTRGLLALANDSAEVAAVLAHEMAHVTSNHGLERQRLEAQAKIADRVVTEVLSTDPSARAALVRGKLQLAQFSRNQELEADTVGIRAVGRAGFDPYAAARFLRSMDNYQKLRDVSGASDASLDFLASHPNAPRRIDLAQQHAQKFGAPGYGAKDREQFLAGIDGLIFGDKPEQGYVRGNSFLHPTLGIAFSVPEDFKLDNSAGEVIATGPGELAFRFDGVTVDRKISMTDYLRGNWLAGVDVSSIRPITIGGKEAATATAQADQWKFNVTVVRVGDQVYRLLTGAPLSSNRLEQVASIIAGSFQVLKPSEVAALQPLRIRIVTVAPGENVASLANRMTGVSRKLELFRVINGLGPGANVSAGDKVKIITDR</sequence>
<keyword evidence="4" id="KW-0378">Hydrolase</keyword>
<dbReference type="Pfam" id="PF01435">
    <property type="entry name" value="Peptidase_M48"/>
    <property type="match status" value="1"/>
</dbReference>
<dbReference type="GO" id="GO:0016020">
    <property type="term" value="C:membrane"/>
    <property type="evidence" value="ECO:0007669"/>
    <property type="project" value="TreeGrafter"/>
</dbReference>
<keyword evidence="3" id="KW-0479">Metal-binding</keyword>
<dbReference type="PANTHER" id="PTHR22726:SF1">
    <property type="entry name" value="METALLOENDOPEPTIDASE OMA1, MITOCHONDRIAL"/>
    <property type="match status" value="1"/>
</dbReference>